<dbReference type="InterPro" id="IPR052079">
    <property type="entry name" value="E3_ligase/Copine_domain"/>
</dbReference>
<dbReference type="EMBL" id="LR784151">
    <property type="protein sequence ID" value="CAB3233467.1"/>
    <property type="molecule type" value="mRNA"/>
</dbReference>
<protein>
    <submittedName>
        <fullName evidence="2">E3 ubiquitin-protein ligase RGLG1</fullName>
    </submittedName>
</protein>
<gene>
    <name evidence="2" type="primary">Cpne5</name>
</gene>
<dbReference type="InterPro" id="IPR036465">
    <property type="entry name" value="vWFA_dom_sf"/>
</dbReference>
<evidence type="ECO:0000259" key="1">
    <source>
        <dbReference type="Pfam" id="PF07002"/>
    </source>
</evidence>
<dbReference type="InterPro" id="IPR010734">
    <property type="entry name" value="Copine_C"/>
</dbReference>
<dbReference type="Pfam" id="PF07002">
    <property type="entry name" value="Copine"/>
    <property type="match status" value="1"/>
</dbReference>
<sequence>MSLLLFLFGSACLFYLYVNYNSKGNKDELKEASDNHQSSIRNKRPQLSSIFKAFIKTLIDPANNNYLEWGNGNPDPFVFRAFVDRFQSFDDITNAMREAGLEKCQLILGIDFTASNEWQGRTSNRGFSLHNVTSKVLHNPYQHIITVLGHTLKDFVTISQFHYNGNEQKKTMGIHAYGFGDSITKDQSTFPLQKNHEPCVDFHEVLTSYRECASRVVLGGPTSYAPVIYKAIDIVEKTKQFHLLVIIADGQFVNEEPTAKAIVAASFYPLSIVVVGVGDGPWSILHQFDDWLPQRHFDNFQFVEYADIVKESHGKNAEAALALQILMEVPDQYKMVQKLGFISQKLNGGKTLSNTTEL</sequence>
<dbReference type="GO" id="GO:0016567">
    <property type="term" value="P:protein ubiquitination"/>
    <property type="evidence" value="ECO:0007669"/>
    <property type="project" value="TreeGrafter"/>
</dbReference>
<dbReference type="SUPFAM" id="SSF53300">
    <property type="entry name" value="vWA-like"/>
    <property type="match status" value="1"/>
</dbReference>
<dbReference type="PANTHER" id="PTHR45751">
    <property type="entry name" value="COPINE FAMILY PROTEIN 1"/>
    <property type="match status" value="1"/>
</dbReference>
<evidence type="ECO:0000313" key="2">
    <source>
        <dbReference type="EMBL" id="CAB3233467.1"/>
    </source>
</evidence>
<dbReference type="GO" id="GO:0004842">
    <property type="term" value="F:ubiquitin-protein transferase activity"/>
    <property type="evidence" value="ECO:0007669"/>
    <property type="project" value="TreeGrafter"/>
</dbReference>
<dbReference type="PANTHER" id="PTHR45751:SF11">
    <property type="entry name" value="COPINE FAMILY PROTEIN 2"/>
    <property type="match status" value="1"/>
</dbReference>
<dbReference type="AlphaFoldDB" id="A0A6F9DAP8"/>
<feature type="domain" description="Copine C-terminal" evidence="1">
    <location>
        <begin position="128"/>
        <end position="342"/>
    </location>
</feature>
<organism evidence="2">
    <name type="scientific">Phallusia mammillata</name>
    <dbReference type="NCBI Taxonomy" id="59560"/>
    <lineage>
        <taxon>Eukaryota</taxon>
        <taxon>Metazoa</taxon>
        <taxon>Chordata</taxon>
        <taxon>Tunicata</taxon>
        <taxon>Ascidiacea</taxon>
        <taxon>Phlebobranchia</taxon>
        <taxon>Ascidiidae</taxon>
        <taxon>Phallusia</taxon>
    </lineage>
</organism>
<proteinExistence type="evidence at transcript level"/>
<accession>A0A6F9DAP8</accession>
<dbReference type="GO" id="GO:0005634">
    <property type="term" value="C:nucleus"/>
    <property type="evidence" value="ECO:0007669"/>
    <property type="project" value="TreeGrafter"/>
</dbReference>
<name>A0A6F9DAP8_9ASCI</name>
<reference evidence="2" key="1">
    <citation type="submission" date="2020-04" db="EMBL/GenBank/DDBJ databases">
        <authorList>
            <person name="Neveu A P."/>
        </authorList>
    </citation>
    <scope>NUCLEOTIDE SEQUENCE</scope>
    <source>
        <tissue evidence="2">Whole embryo</tissue>
    </source>
</reference>